<dbReference type="EMBL" id="KZ669692">
    <property type="protein sequence ID" value="PPR84780.1"/>
    <property type="molecule type" value="Genomic_DNA"/>
</dbReference>
<gene>
    <name evidence="4" type="ORF">GOBAR_AA35927</name>
</gene>
<accession>A0A2P5W119</accession>
<dbReference type="AlphaFoldDB" id="A0A2P5W119"/>
<organism evidence="4 5">
    <name type="scientific">Gossypium barbadense</name>
    <name type="common">Sea Island cotton</name>
    <name type="synonym">Hibiscus barbadensis</name>
    <dbReference type="NCBI Taxonomy" id="3634"/>
    <lineage>
        <taxon>Eukaryota</taxon>
        <taxon>Viridiplantae</taxon>
        <taxon>Streptophyta</taxon>
        <taxon>Embryophyta</taxon>
        <taxon>Tracheophyta</taxon>
        <taxon>Spermatophyta</taxon>
        <taxon>Magnoliopsida</taxon>
        <taxon>eudicotyledons</taxon>
        <taxon>Gunneridae</taxon>
        <taxon>Pentapetalae</taxon>
        <taxon>rosids</taxon>
        <taxon>malvids</taxon>
        <taxon>Malvales</taxon>
        <taxon>Malvaceae</taxon>
        <taxon>Malvoideae</taxon>
        <taxon>Gossypium</taxon>
    </lineage>
</organism>
<protein>
    <submittedName>
        <fullName evidence="4">Uncharacterized protein</fullName>
    </submittedName>
</protein>
<evidence type="ECO:0000313" key="4">
    <source>
        <dbReference type="EMBL" id="PPR84780.1"/>
    </source>
</evidence>
<evidence type="ECO:0000256" key="1">
    <source>
        <dbReference type="ARBA" id="ARBA00023015"/>
    </source>
</evidence>
<dbReference type="Pfam" id="PF03514">
    <property type="entry name" value="GRAS"/>
    <property type="match status" value="1"/>
</dbReference>
<dbReference type="InterPro" id="IPR005202">
    <property type="entry name" value="TF_GRAS"/>
</dbReference>
<dbReference type="Proteomes" id="UP000239757">
    <property type="component" value="Unassembled WGS sequence"/>
</dbReference>
<comment type="caution">
    <text evidence="3">Lacks conserved residue(s) required for the propagation of feature annotation.</text>
</comment>
<feature type="region of interest" description="SAW" evidence="3">
    <location>
        <begin position="60"/>
        <end position="138"/>
    </location>
</feature>
<proteinExistence type="inferred from homology"/>
<dbReference type="PANTHER" id="PTHR31636">
    <property type="entry name" value="OSJNBA0084A10.13 PROTEIN-RELATED"/>
    <property type="match status" value="1"/>
</dbReference>
<dbReference type="OrthoDB" id="1890360at2759"/>
<reference evidence="4 5" key="1">
    <citation type="submission" date="2015-01" db="EMBL/GenBank/DDBJ databases">
        <title>Genome of allotetraploid Gossypium barbadense reveals genomic plasticity and fiber elongation in cotton evolution.</title>
        <authorList>
            <person name="Chen X."/>
            <person name="Liu X."/>
            <person name="Zhao B."/>
            <person name="Zheng H."/>
            <person name="Hu Y."/>
            <person name="Lu G."/>
            <person name="Yang C."/>
            <person name="Chen J."/>
            <person name="Shan C."/>
            <person name="Zhang L."/>
            <person name="Zhou Y."/>
            <person name="Wang L."/>
            <person name="Guo W."/>
            <person name="Bai Y."/>
            <person name="Ruan J."/>
            <person name="Shangguan X."/>
            <person name="Mao Y."/>
            <person name="Jiang J."/>
            <person name="Zhu Y."/>
            <person name="Lei J."/>
            <person name="Kang H."/>
            <person name="Chen S."/>
            <person name="He X."/>
            <person name="Wang R."/>
            <person name="Wang Y."/>
            <person name="Chen J."/>
            <person name="Wang L."/>
            <person name="Yu S."/>
            <person name="Wang B."/>
            <person name="Wei J."/>
            <person name="Song S."/>
            <person name="Lu X."/>
            <person name="Gao Z."/>
            <person name="Gu W."/>
            <person name="Deng X."/>
            <person name="Ma D."/>
            <person name="Wang S."/>
            <person name="Liang W."/>
            <person name="Fang L."/>
            <person name="Cai C."/>
            <person name="Zhu X."/>
            <person name="Zhou B."/>
            <person name="Zhang Y."/>
            <person name="Chen Z."/>
            <person name="Xu S."/>
            <person name="Zhu R."/>
            <person name="Wang S."/>
            <person name="Zhang T."/>
            <person name="Zhao G."/>
        </authorList>
    </citation>
    <scope>NUCLEOTIDE SEQUENCE [LARGE SCALE GENOMIC DNA]</scope>
    <source>
        <strain evidence="5">cv. Xinhai21</strain>
        <tissue evidence="4">Leaf</tissue>
    </source>
</reference>
<keyword evidence="1" id="KW-0805">Transcription regulation</keyword>
<sequence>MAYEYEASLNRVGFLNRFKNALRYYSAVFESLEPNLPRDSPERIQVEKHLLGRKIAGVIGPEEAGTQRERMEDKEQWKILMEISGLETVTLSHYAISQAKILLWNYNYSPSYSLIESQPGFLSLAWNEVPLLTVSSWR</sequence>
<name>A0A2P5W119_GOSBA</name>
<evidence type="ECO:0000313" key="5">
    <source>
        <dbReference type="Proteomes" id="UP000239757"/>
    </source>
</evidence>
<comment type="similarity">
    <text evidence="3">Belongs to the GRAS family.</text>
</comment>
<keyword evidence="2" id="KW-0804">Transcription</keyword>
<evidence type="ECO:0000256" key="3">
    <source>
        <dbReference type="PROSITE-ProRule" id="PRU01191"/>
    </source>
</evidence>
<evidence type="ECO:0000256" key="2">
    <source>
        <dbReference type="ARBA" id="ARBA00023163"/>
    </source>
</evidence>
<dbReference type="PROSITE" id="PS50985">
    <property type="entry name" value="GRAS"/>
    <property type="match status" value="1"/>
</dbReference>